<evidence type="ECO:0000313" key="2">
    <source>
        <dbReference type="EMBL" id="VFJ54863.1"/>
    </source>
</evidence>
<sequence>MNHSAIDECSRNPGHGRERTPKRSEKRTGSGLSFFLSTMKDTVSGRHTTFSPKPAARNSCLRCSGGSDVAVPYEHLYPAWRIALYAHGSVVDCGIPVIIAPRENNTKTIFNLKKNKSTDFSDQGDHFTVVTDSTKFLRGESLRSGNIVIRLVREALGVYCLYKKERHQEENNFSMLPCMAAAIFSLTDFLAV</sequence>
<evidence type="ECO:0000256" key="1">
    <source>
        <dbReference type="SAM" id="MobiDB-lite"/>
    </source>
</evidence>
<name>A0A450SMH9_9GAMM</name>
<proteinExistence type="predicted"/>
<feature type="region of interest" description="Disordered" evidence="1">
    <location>
        <begin position="1"/>
        <end position="31"/>
    </location>
</feature>
<organism evidence="2">
    <name type="scientific">Candidatus Kentrum sp. FW</name>
    <dbReference type="NCBI Taxonomy" id="2126338"/>
    <lineage>
        <taxon>Bacteria</taxon>
        <taxon>Pseudomonadati</taxon>
        <taxon>Pseudomonadota</taxon>
        <taxon>Gammaproteobacteria</taxon>
        <taxon>Candidatus Kentrum</taxon>
    </lineage>
</organism>
<evidence type="ECO:0000313" key="3">
    <source>
        <dbReference type="EMBL" id="VFJ57932.1"/>
    </source>
</evidence>
<gene>
    <name evidence="3" type="ORF">BECKFW1821A_GA0114235_107616</name>
    <name evidence="2" type="ORF">BECKFW1821B_GA0114236_102032</name>
</gene>
<feature type="compositionally biased region" description="Basic and acidic residues" evidence="1">
    <location>
        <begin position="1"/>
        <end position="28"/>
    </location>
</feature>
<reference evidence="2" key="1">
    <citation type="submission" date="2019-02" db="EMBL/GenBank/DDBJ databases">
        <authorList>
            <person name="Gruber-Vodicka R. H."/>
            <person name="Seah K. B. B."/>
        </authorList>
    </citation>
    <scope>NUCLEOTIDE SEQUENCE</scope>
    <source>
        <strain evidence="2">BECK_BZ106</strain>
        <strain evidence="3">BECK_BZ15</strain>
    </source>
</reference>
<protein>
    <submittedName>
        <fullName evidence="2">Uncharacterized protein</fullName>
    </submittedName>
</protein>
<dbReference type="AlphaFoldDB" id="A0A450SMH9"/>
<dbReference type="EMBL" id="CAADFD010000020">
    <property type="protein sequence ID" value="VFJ54863.1"/>
    <property type="molecule type" value="Genomic_DNA"/>
</dbReference>
<dbReference type="EMBL" id="CAADEW010000076">
    <property type="protein sequence ID" value="VFJ57932.1"/>
    <property type="molecule type" value="Genomic_DNA"/>
</dbReference>
<accession>A0A450SMH9</accession>